<dbReference type="RefSeq" id="WP_107562657.1">
    <property type="nucleotide sequence ID" value="NZ_NVQC01000022.1"/>
</dbReference>
<dbReference type="Pfam" id="PF01402">
    <property type="entry name" value="RHH_1"/>
    <property type="match status" value="1"/>
</dbReference>
<name>A0A2T4TXK5_9BACT</name>
<dbReference type="InterPro" id="IPR010985">
    <property type="entry name" value="Ribbon_hlx_hlx"/>
</dbReference>
<gene>
    <name evidence="2" type="ORF">CLG94_08670</name>
</gene>
<feature type="domain" description="Ribbon-helix-helix protein CopG" evidence="1">
    <location>
        <begin position="4"/>
        <end position="41"/>
    </location>
</feature>
<dbReference type="InterPro" id="IPR013321">
    <property type="entry name" value="Arc_rbn_hlx_hlx"/>
</dbReference>
<organism evidence="2 3">
    <name type="scientific">Candidatus Methylomirabilis limnetica</name>
    <dbReference type="NCBI Taxonomy" id="2033718"/>
    <lineage>
        <taxon>Bacteria</taxon>
        <taxon>Candidatus Methylomirabilota</taxon>
        <taxon>Candidatus Methylomirabilia</taxon>
        <taxon>Candidatus Methylomirabilales</taxon>
        <taxon>Candidatus Methylomirabilaceae</taxon>
        <taxon>Candidatus Methylomirabilis</taxon>
    </lineage>
</organism>
<sequence length="76" mass="8863">MQLTSLSLPPAMLQEAERFAKKEGRTKSELFREALRRYLQEQRWAALRGYGAQQAHKLGAKETDVERLIAEYRKGR</sequence>
<dbReference type="OrthoDB" id="3542100at2"/>
<reference evidence="2 3" key="1">
    <citation type="submission" date="2017-09" db="EMBL/GenBank/DDBJ databases">
        <title>Bloom of a denitrifying methanotroph, Candidatus Methylomirabilis limnetica, in a deep stratified lake.</title>
        <authorList>
            <person name="Graf J.S."/>
            <person name="Marchant H.K."/>
            <person name="Tienken D."/>
            <person name="Hach P.F."/>
            <person name="Brand A."/>
            <person name="Schubert C.J."/>
            <person name="Kuypers M.M."/>
            <person name="Milucka J."/>
        </authorList>
    </citation>
    <scope>NUCLEOTIDE SEQUENCE [LARGE SCALE GENOMIC DNA]</scope>
    <source>
        <strain evidence="2 3">Zug</strain>
    </source>
</reference>
<dbReference type="Proteomes" id="UP000241436">
    <property type="component" value="Unassembled WGS sequence"/>
</dbReference>
<evidence type="ECO:0000313" key="2">
    <source>
        <dbReference type="EMBL" id="PTL35817.1"/>
    </source>
</evidence>
<accession>A0A2T4TXK5</accession>
<dbReference type="EMBL" id="NVQC01000022">
    <property type="protein sequence ID" value="PTL35817.1"/>
    <property type="molecule type" value="Genomic_DNA"/>
</dbReference>
<dbReference type="InterPro" id="IPR002145">
    <property type="entry name" value="CopG"/>
</dbReference>
<dbReference type="Gene3D" id="1.10.1220.10">
    <property type="entry name" value="Met repressor-like"/>
    <property type="match status" value="1"/>
</dbReference>
<dbReference type="AlphaFoldDB" id="A0A2T4TXK5"/>
<keyword evidence="3" id="KW-1185">Reference proteome</keyword>
<dbReference type="GO" id="GO:0006355">
    <property type="term" value="P:regulation of DNA-templated transcription"/>
    <property type="evidence" value="ECO:0007669"/>
    <property type="project" value="InterPro"/>
</dbReference>
<proteinExistence type="predicted"/>
<comment type="caution">
    <text evidence="2">The sequence shown here is derived from an EMBL/GenBank/DDBJ whole genome shotgun (WGS) entry which is preliminary data.</text>
</comment>
<dbReference type="SUPFAM" id="SSF47598">
    <property type="entry name" value="Ribbon-helix-helix"/>
    <property type="match status" value="1"/>
</dbReference>
<evidence type="ECO:0000259" key="1">
    <source>
        <dbReference type="Pfam" id="PF01402"/>
    </source>
</evidence>
<evidence type="ECO:0000313" key="3">
    <source>
        <dbReference type="Proteomes" id="UP000241436"/>
    </source>
</evidence>
<protein>
    <submittedName>
        <fullName evidence="2">CopG family transcriptional regulator</fullName>
    </submittedName>
</protein>
<dbReference type="CDD" id="cd22231">
    <property type="entry name" value="RHH_NikR_HicB-like"/>
    <property type="match status" value="1"/>
</dbReference>
<reference evidence="3" key="2">
    <citation type="journal article" date="2018" name="Environ. Microbiol.">
        <title>Bloom of a denitrifying methanotroph, 'Candidatus Methylomirabilis limnetica', in a deep stratified lake.</title>
        <authorList>
            <person name="Graf J.S."/>
            <person name="Mayr M.J."/>
            <person name="Marchant H.K."/>
            <person name="Tienken D."/>
            <person name="Hach P.F."/>
            <person name="Brand A."/>
            <person name="Schubert C.J."/>
            <person name="Kuypers M.M."/>
            <person name="Milucka J."/>
        </authorList>
    </citation>
    <scope>NUCLEOTIDE SEQUENCE [LARGE SCALE GENOMIC DNA]</scope>
    <source>
        <strain evidence="3">Zug</strain>
    </source>
</reference>